<evidence type="ECO:0000256" key="14">
    <source>
        <dbReference type="ARBA" id="ARBA00023166"/>
    </source>
</evidence>
<accession>A0A5N7DBQ4</accession>
<dbReference type="Pfam" id="PF01222">
    <property type="entry name" value="ERG4_ERG24"/>
    <property type="match status" value="2"/>
</dbReference>
<feature type="transmembrane region" description="Helical" evidence="18">
    <location>
        <begin position="75"/>
        <end position="95"/>
    </location>
</feature>
<evidence type="ECO:0000256" key="11">
    <source>
        <dbReference type="ARBA" id="ARBA00023011"/>
    </source>
</evidence>
<gene>
    <name evidence="19" type="ORF">BDV37DRAFT_294259</name>
</gene>
<dbReference type="AlphaFoldDB" id="A0A5N7DBQ4"/>
<keyword evidence="15 18" id="KW-0753">Steroid metabolism</keyword>
<evidence type="ECO:0000256" key="12">
    <source>
        <dbReference type="ARBA" id="ARBA00023098"/>
    </source>
</evidence>
<proteinExistence type="inferred from homology"/>
<feature type="transmembrane region" description="Helical" evidence="18">
    <location>
        <begin position="20"/>
        <end position="41"/>
    </location>
</feature>
<feature type="transmembrane region" description="Helical" evidence="18">
    <location>
        <begin position="266"/>
        <end position="284"/>
    </location>
</feature>
<dbReference type="GO" id="GO:0006695">
    <property type="term" value="P:cholesterol biosynthetic process"/>
    <property type="evidence" value="ECO:0007669"/>
    <property type="project" value="UniProtKB-KW"/>
</dbReference>
<reference evidence="19 20" key="1">
    <citation type="submission" date="2019-04" db="EMBL/GenBank/DDBJ databases">
        <authorList>
            <consortium name="DOE Joint Genome Institute"/>
            <person name="Mondo S."/>
            <person name="Kjaerbolling I."/>
            <person name="Vesth T."/>
            <person name="Frisvad J.C."/>
            <person name="Nybo J.L."/>
            <person name="Theobald S."/>
            <person name="Kildgaard S."/>
            <person name="Isbrandt T."/>
            <person name="Kuo A."/>
            <person name="Sato A."/>
            <person name="Lyhne E.K."/>
            <person name="Kogle M.E."/>
            <person name="Wiebenga A."/>
            <person name="Kun R.S."/>
            <person name="Lubbers R.J."/>
            <person name="Makela M.R."/>
            <person name="Barry K."/>
            <person name="Chovatia M."/>
            <person name="Clum A."/>
            <person name="Daum C."/>
            <person name="Haridas S."/>
            <person name="He G."/>
            <person name="LaButti K."/>
            <person name="Lipzen A."/>
            <person name="Riley R."/>
            <person name="Salamov A."/>
            <person name="Simmons B.A."/>
            <person name="Magnuson J.K."/>
            <person name="Henrissat B."/>
            <person name="Mortensen U.H."/>
            <person name="Larsen T.O."/>
            <person name="Devries R.P."/>
            <person name="Grigoriev I.V."/>
            <person name="Machida M."/>
            <person name="Baker S.E."/>
            <person name="Andersen M.R."/>
            <person name="Cantor M.N."/>
            <person name="Hua S.X."/>
        </authorList>
    </citation>
    <scope>NUCLEOTIDE SEQUENCE [LARGE SCALE GENOMIC DNA]</scope>
    <source>
        <strain evidence="19 20">CBS 119388</strain>
    </source>
</reference>
<dbReference type="GO" id="GO:0047598">
    <property type="term" value="F:7-dehydrocholesterol reductase activity"/>
    <property type="evidence" value="ECO:0007669"/>
    <property type="project" value="UniProtKB-EC"/>
</dbReference>
<feature type="transmembrane region" description="Helical" evidence="18">
    <location>
        <begin position="236"/>
        <end position="254"/>
    </location>
</feature>
<evidence type="ECO:0000256" key="3">
    <source>
        <dbReference type="ARBA" id="ARBA00022516"/>
    </source>
</evidence>
<keyword evidence="12 18" id="KW-0443">Lipid metabolism</keyword>
<evidence type="ECO:0000256" key="5">
    <source>
        <dbReference type="ARBA" id="ARBA00022692"/>
    </source>
</evidence>
<evidence type="ECO:0000256" key="18">
    <source>
        <dbReference type="RuleBase" id="RU369120"/>
    </source>
</evidence>
<evidence type="ECO:0000256" key="10">
    <source>
        <dbReference type="ARBA" id="ARBA00023002"/>
    </source>
</evidence>
<dbReference type="PANTHER" id="PTHR21257">
    <property type="entry name" value="DELTA(14)-STEROL REDUCTASE"/>
    <property type="match status" value="1"/>
</dbReference>
<feature type="transmembrane region" description="Helical" evidence="18">
    <location>
        <begin position="168"/>
        <end position="192"/>
    </location>
</feature>
<dbReference type="RefSeq" id="XP_031941225.1">
    <property type="nucleotide sequence ID" value="XM_032089597.1"/>
</dbReference>
<organism evidence="19 20">
    <name type="scientific">Aspergillus pseudonomiae</name>
    <dbReference type="NCBI Taxonomy" id="1506151"/>
    <lineage>
        <taxon>Eukaryota</taxon>
        <taxon>Fungi</taxon>
        <taxon>Dikarya</taxon>
        <taxon>Ascomycota</taxon>
        <taxon>Pezizomycotina</taxon>
        <taxon>Eurotiomycetes</taxon>
        <taxon>Eurotiomycetidae</taxon>
        <taxon>Eurotiales</taxon>
        <taxon>Aspergillaceae</taxon>
        <taxon>Aspergillus</taxon>
        <taxon>Aspergillus subgen. Circumdati</taxon>
    </lineage>
</organism>
<dbReference type="Gene3D" id="1.20.120.1630">
    <property type="match status" value="1"/>
</dbReference>
<keyword evidence="11 18" id="KW-0756">Sterol biosynthesis</keyword>
<dbReference type="InterPro" id="IPR001171">
    <property type="entry name" value="ERG24_DHCR-like"/>
</dbReference>
<feature type="transmembrane region" description="Helical" evidence="18">
    <location>
        <begin position="115"/>
        <end position="137"/>
    </location>
</feature>
<feature type="transmembrane region" description="Helical" evidence="18">
    <location>
        <begin position="199"/>
        <end position="216"/>
    </location>
</feature>
<evidence type="ECO:0000313" key="20">
    <source>
        <dbReference type="Proteomes" id="UP000325579"/>
    </source>
</evidence>
<sequence>MTSPKGERPKDQQQLRPSAITEAISFILCTTSPLFVIYYWIVYHYFDTSITAAARTASSEGLIQFFATRFPHPNAAAILGYSAWLALQAVLYIYLPGTESLGPVTPTGRRLRYKLNGLAAWGATVALWAIGTTLGVFDPAYIAKNWESFMWTINVFALHPRIGKMWDWRHFFCTRTGGILTWTVIDLSFAAFQYQTHGQLTNTMVAVVFLRGWVVVDFFVNEDWFLHTLDGMYESFGFYNIYGFSAMMPVLWSLQTQYLAKHPTELSHLHLLGIIVLYVVGWYIRFSADYQKVQFRQTRGEYPIWGKRGKGIKVSYQTSDGKAHQTLLLCSGWWGLARHANYTGSTMYTLALCAACGNGGIFPYTEGIILIGLHIHRCYRDEEKCAAKYGADWYEYCRRVPWRMIPGVF</sequence>
<dbReference type="GeneID" id="43674288"/>
<dbReference type="GO" id="GO:0016132">
    <property type="term" value="P:brassinosteroid biosynthetic process"/>
    <property type="evidence" value="ECO:0007669"/>
    <property type="project" value="TreeGrafter"/>
</dbReference>
<keyword evidence="3 18" id="KW-0444">Lipid biosynthesis</keyword>
<keyword evidence="10 18" id="KW-0560">Oxidoreductase</keyword>
<dbReference type="EC" id="1.3.1.21" evidence="16"/>
<comment type="subcellular location">
    <subcellularLocation>
        <location evidence="1">Membrane</location>
        <topology evidence="1">Multi-pass membrane protein</topology>
    </subcellularLocation>
</comment>
<evidence type="ECO:0000256" key="6">
    <source>
        <dbReference type="ARBA" id="ARBA00022778"/>
    </source>
</evidence>
<keyword evidence="5 18" id="KW-0812">Transmembrane</keyword>
<keyword evidence="7" id="KW-0521">NADP</keyword>
<evidence type="ECO:0000313" key="19">
    <source>
        <dbReference type="EMBL" id="KAE8403906.1"/>
    </source>
</evidence>
<name>A0A5N7DBQ4_9EURO</name>
<evidence type="ECO:0000256" key="15">
    <source>
        <dbReference type="ARBA" id="ARBA00023221"/>
    </source>
</evidence>
<comment type="similarity">
    <text evidence="2 18">Belongs to the ERG4/ERG24 family.</text>
</comment>
<evidence type="ECO:0000256" key="8">
    <source>
        <dbReference type="ARBA" id="ARBA00022955"/>
    </source>
</evidence>
<keyword evidence="9 18" id="KW-1133">Transmembrane helix</keyword>
<dbReference type="GO" id="GO:0005789">
    <property type="term" value="C:endoplasmic reticulum membrane"/>
    <property type="evidence" value="ECO:0007669"/>
    <property type="project" value="TreeGrafter"/>
</dbReference>
<keyword evidence="4" id="KW-0153">Cholesterol metabolism</keyword>
<dbReference type="OrthoDB" id="5326588at2759"/>
<evidence type="ECO:0000256" key="2">
    <source>
        <dbReference type="ARBA" id="ARBA00005402"/>
    </source>
</evidence>
<evidence type="ECO:0000256" key="7">
    <source>
        <dbReference type="ARBA" id="ARBA00022857"/>
    </source>
</evidence>
<keyword evidence="6" id="KW-0152">Cholesterol biosynthesis</keyword>
<evidence type="ECO:0000256" key="17">
    <source>
        <dbReference type="ARBA" id="ARBA00042688"/>
    </source>
</evidence>
<dbReference type="PANTHER" id="PTHR21257:SF38">
    <property type="entry name" value="7-DEHYDROCHOLESTEROL REDUCTASE"/>
    <property type="match status" value="1"/>
</dbReference>
<evidence type="ECO:0000256" key="13">
    <source>
        <dbReference type="ARBA" id="ARBA00023136"/>
    </source>
</evidence>
<dbReference type="Proteomes" id="UP000325579">
    <property type="component" value="Unassembled WGS sequence"/>
</dbReference>
<evidence type="ECO:0000256" key="1">
    <source>
        <dbReference type="ARBA" id="ARBA00004141"/>
    </source>
</evidence>
<evidence type="ECO:0000256" key="16">
    <source>
        <dbReference type="ARBA" id="ARBA00038851"/>
    </source>
</evidence>
<keyword evidence="20" id="KW-1185">Reference proteome</keyword>
<keyword evidence="13 18" id="KW-0472">Membrane</keyword>
<evidence type="ECO:0000256" key="4">
    <source>
        <dbReference type="ARBA" id="ARBA00022548"/>
    </source>
</evidence>
<dbReference type="EMBL" id="ML736772">
    <property type="protein sequence ID" value="KAE8403906.1"/>
    <property type="molecule type" value="Genomic_DNA"/>
</dbReference>
<evidence type="ECO:0000256" key="9">
    <source>
        <dbReference type="ARBA" id="ARBA00022989"/>
    </source>
</evidence>
<keyword evidence="8 18" id="KW-0752">Steroid biosynthesis</keyword>
<protein>
    <recommendedName>
        <fullName evidence="16">7-dehydrocholesterol reductase</fullName>
        <ecNumber evidence="16">1.3.1.21</ecNumber>
    </recommendedName>
    <alternativeName>
        <fullName evidence="17">Sterol Delta(7)-reductase</fullName>
    </alternativeName>
</protein>
<keyword evidence="14 18" id="KW-1207">Sterol metabolism</keyword>